<sequence length="152" mass="16356">MTAILSVLYCLQAAFSGYNLYLASISISNLQEYEETSKKAAKYSNTAEKQLHKTRTTQASGTIAVLLSFLTSAYMIFSSPSVLPRLVIAVGNIAALLAAREHVGAFWKGKAKVPLPGVGDYNDAISITQETRLNMAYMAAGWTVLGALSMLI</sequence>
<evidence type="ECO:0000256" key="1">
    <source>
        <dbReference type="SAM" id="SignalP"/>
    </source>
</evidence>
<reference evidence="2" key="1">
    <citation type="submission" date="2019-07" db="EMBL/GenBank/DDBJ databases">
        <title>Hyphodiscus hymeniophilus genome sequencing and assembly.</title>
        <authorList>
            <person name="Kramer G."/>
            <person name="Nodwell J."/>
        </authorList>
    </citation>
    <scope>NUCLEOTIDE SEQUENCE</scope>
    <source>
        <strain evidence="2">ATCC 34498</strain>
    </source>
</reference>
<organism evidence="2 3">
    <name type="scientific">Hyphodiscus hymeniophilus</name>
    <dbReference type="NCBI Taxonomy" id="353542"/>
    <lineage>
        <taxon>Eukaryota</taxon>
        <taxon>Fungi</taxon>
        <taxon>Dikarya</taxon>
        <taxon>Ascomycota</taxon>
        <taxon>Pezizomycotina</taxon>
        <taxon>Leotiomycetes</taxon>
        <taxon>Helotiales</taxon>
        <taxon>Hyphodiscaceae</taxon>
        <taxon>Hyphodiscus</taxon>
    </lineage>
</organism>
<dbReference type="EMBL" id="VNKQ01000016">
    <property type="protein sequence ID" value="KAG0646211.1"/>
    <property type="molecule type" value="Genomic_DNA"/>
</dbReference>
<evidence type="ECO:0000313" key="2">
    <source>
        <dbReference type="EMBL" id="KAG0646211.1"/>
    </source>
</evidence>
<dbReference type="OrthoDB" id="5405107at2759"/>
<dbReference type="Proteomes" id="UP000785200">
    <property type="component" value="Unassembled WGS sequence"/>
</dbReference>
<proteinExistence type="predicted"/>
<gene>
    <name evidence="2" type="ORF">D0Z07_8416</name>
</gene>
<feature type="signal peptide" evidence="1">
    <location>
        <begin position="1"/>
        <end position="16"/>
    </location>
</feature>
<protein>
    <submittedName>
        <fullName evidence="2">Uncharacterized protein</fullName>
    </submittedName>
</protein>
<name>A0A9P6SLL1_9HELO</name>
<accession>A0A9P6SLL1</accession>
<feature type="chain" id="PRO_5040365538" evidence="1">
    <location>
        <begin position="17"/>
        <end position="152"/>
    </location>
</feature>
<dbReference type="AlphaFoldDB" id="A0A9P6SLL1"/>
<keyword evidence="3" id="KW-1185">Reference proteome</keyword>
<evidence type="ECO:0000313" key="3">
    <source>
        <dbReference type="Proteomes" id="UP000785200"/>
    </source>
</evidence>
<keyword evidence="1" id="KW-0732">Signal</keyword>
<comment type="caution">
    <text evidence="2">The sequence shown here is derived from an EMBL/GenBank/DDBJ whole genome shotgun (WGS) entry which is preliminary data.</text>
</comment>